<evidence type="ECO:0000313" key="10">
    <source>
        <dbReference type="Proteomes" id="UP000184447"/>
    </source>
</evidence>
<dbReference type="SUPFAM" id="SSF46689">
    <property type="entry name" value="Homeodomain-like"/>
    <property type="match status" value="2"/>
</dbReference>
<evidence type="ECO:0000313" key="9">
    <source>
        <dbReference type="EMBL" id="SHH95468.1"/>
    </source>
</evidence>
<gene>
    <name evidence="9" type="ORF">SAMN02745207_03397</name>
</gene>
<feature type="modified residue" description="4-aspartylphosphate" evidence="6">
    <location>
        <position position="56"/>
    </location>
</feature>
<dbReference type="SMART" id="SM00342">
    <property type="entry name" value="HTH_ARAC"/>
    <property type="match status" value="1"/>
</dbReference>
<dbReference type="Pfam" id="PF00072">
    <property type="entry name" value="Response_reg"/>
    <property type="match status" value="1"/>
</dbReference>
<dbReference type="EMBL" id="FQXM01000024">
    <property type="protein sequence ID" value="SHH95468.1"/>
    <property type="molecule type" value="Genomic_DNA"/>
</dbReference>
<dbReference type="InterPro" id="IPR001789">
    <property type="entry name" value="Sig_transdc_resp-reg_receiver"/>
</dbReference>
<dbReference type="InterPro" id="IPR018062">
    <property type="entry name" value="HTH_AraC-typ_CS"/>
</dbReference>
<evidence type="ECO:0000256" key="1">
    <source>
        <dbReference type="ARBA" id="ARBA00018672"/>
    </source>
</evidence>
<dbReference type="Proteomes" id="UP000184447">
    <property type="component" value="Unassembled WGS sequence"/>
</dbReference>
<dbReference type="Pfam" id="PF17853">
    <property type="entry name" value="GGDEF_2"/>
    <property type="match status" value="1"/>
</dbReference>
<evidence type="ECO:0000256" key="5">
    <source>
        <dbReference type="ARBA" id="ARBA00024867"/>
    </source>
</evidence>
<evidence type="ECO:0000256" key="4">
    <source>
        <dbReference type="ARBA" id="ARBA00023163"/>
    </source>
</evidence>
<dbReference type="InterPro" id="IPR020449">
    <property type="entry name" value="Tscrpt_reg_AraC-type_HTH"/>
</dbReference>
<keyword evidence="10" id="KW-1185">Reference proteome</keyword>
<dbReference type="InterPro" id="IPR011006">
    <property type="entry name" value="CheY-like_superfamily"/>
</dbReference>
<dbReference type="PROSITE" id="PS00041">
    <property type="entry name" value="HTH_ARAC_FAMILY_1"/>
    <property type="match status" value="1"/>
</dbReference>
<name>A0A1M5X7C1_9CLOT</name>
<dbReference type="GO" id="GO:0043565">
    <property type="term" value="F:sequence-specific DNA binding"/>
    <property type="evidence" value="ECO:0007669"/>
    <property type="project" value="InterPro"/>
</dbReference>
<dbReference type="Gene3D" id="1.10.10.60">
    <property type="entry name" value="Homeodomain-like"/>
    <property type="match status" value="2"/>
</dbReference>
<dbReference type="AlphaFoldDB" id="A0A1M5X7C1"/>
<evidence type="ECO:0000256" key="6">
    <source>
        <dbReference type="PROSITE-ProRule" id="PRU00169"/>
    </source>
</evidence>
<dbReference type="Gene3D" id="3.40.50.2300">
    <property type="match status" value="1"/>
</dbReference>
<dbReference type="PROSITE" id="PS50110">
    <property type="entry name" value="RESPONSE_REGULATORY"/>
    <property type="match status" value="1"/>
</dbReference>
<dbReference type="CDD" id="cd17536">
    <property type="entry name" value="REC_YesN-like"/>
    <property type="match status" value="1"/>
</dbReference>
<evidence type="ECO:0000256" key="3">
    <source>
        <dbReference type="ARBA" id="ARBA00023125"/>
    </source>
</evidence>
<keyword evidence="2" id="KW-0805">Transcription regulation</keyword>
<dbReference type="InterPro" id="IPR009057">
    <property type="entry name" value="Homeodomain-like_sf"/>
</dbReference>
<dbReference type="SUPFAM" id="SSF52172">
    <property type="entry name" value="CheY-like"/>
    <property type="match status" value="1"/>
</dbReference>
<dbReference type="InterPro" id="IPR041522">
    <property type="entry name" value="CdaR_GGDEF"/>
</dbReference>
<evidence type="ECO:0000259" key="7">
    <source>
        <dbReference type="PROSITE" id="PS01124"/>
    </source>
</evidence>
<reference evidence="9 10" key="1">
    <citation type="submission" date="2016-11" db="EMBL/GenBank/DDBJ databases">
        <authorList>
            <person name="Jaros S."/>
            <person name="Januszkiewicz K."/>
            <person name="Wedrychowicz H."/>
        </authorList>
    </citation>
    <scope>NUCLEOTIDE SEQUENCE [LARGE SCALE GENOMIC DNA]</scope>
    <source>
        <strain evidence="9 10">DSM 8605</strain>
    </source>
</reference>
<comment type="function">
    <text evidence="5">May play the central regulatory role in sporulation. It may be an element of the effector pathway responsible for the activation of sporulation genes in response to nutritional stress. Spo0A may act in concert with spo0H (a sigma factor) to control the expression of some genes that are critical to the sporulation process.</text>
</comment>
<keyword evidence="4" id="KW-0804">Transcription</keyword>
<feature type="domain" description="Response regulatory" evidence="8">
    <location>
        <begin position="3"/>
        <end position="121"/>
    </location>
</feature>
<dbReference type="PRINTS" id="PR00032">
    <property type="entry name" value="HTHARAC"/>
</dbReference>
<dbReference type="PANTHER" id="PTHR43280">
    <property type="entry name" value="ARAC-FAMILY TRANSCRIPTIONAL REGULATOR"/>
    <property type="match status" value="1"/>
</dbReference>
<evidence type="ECO:0000256" key="2">
    <source>
        <dbReference type="ARBA" id="ARBA00023015"/>
    </source>
</evidence>
<dbReference type="GO" id="GO:0003700">
    <property type="term" value="F:DNA-binding transcription factor activity"/>
    <property type="evidence" value="ECO:0007669"/>
    <property type="project" value="InterPro"/>
</dbReference>
<dbReference type="OrthoDB" id="324626at2"/>
<evidence type="ECO:0000259" key="8">
    <source>
        <dbReference type="PROSITE" id="PS50110"/>
    </source>
</evidence>
<accession>A0A1M5X7C1</accession>
<organism evidence="9 10">
    <name type="scientific">Clostridium grantii DSM 8605</name>
    <dbReference type="NCBI Taxonomy" id="1121316"/>
    <lineage>
        <taxon>Bacteria</taxon>
        <taxon>Bacillati</taxon>
        <taxon>Bacillota</taxon>
        <taxon>Clostridia</taxon>
        <taxon>Eubacteriales</taxon>
        <taxon>Clostridiaceae</taxon>
        <taxon>Clostridium</taxon>
    </lineage>
</organism>
<dbReference type="RefSeq" id="WP_073339830.1">
    <property type="nucleotide sequence ID" value="NZ_FQXM01000024.1"/>
</dbReference>
<dbReference type="GO" id="GO:0000160">
    <property type="term" value="P:phosphorelay signal transduction system"/>
    <property type="evidence" value="ECO:0007669"/>
    <property type="project" value="InterPro"/>
</dbReference>
<dbReference type="Pfam" id="PF12833">
    <property type="entry name" value="HTH_18"/>
    <property type="match status" value="1"/>
</dbReference>
<keyword evidence="6" id="KW-0597">Phosphoprotein</keyword>
<proteinExistence type="predicted"/>
<dbReference type="SMART" id="SM00448">
    <property type="entry name" value="REC"/>
    <property type="match status" value="1"/>
</dbReference>
<keyword evidence="3" id="KW-0238">DNA-binding</keyword>
<dbReference type="STRING" id="1121316.SAMN02745207_03397"/>
<feature type="domain" description="HTH araC/xylS-type" evidence="7">
    <location>
        <begin position="423"/>
        <end position="519"/>
    </location>
</feature>
<sequence>MIKIMIVDDELIVRNGLKFIIETEFSDVLKIVAIAKTGREAIELFEQERPLIVLMDIQIPGINGIEAIKEIKNINPKIKSVIISAYEQFEYAKQALDIKVYDYLLKPITKDKLKTVLNKIILEIEKEKELKRKEIDIKEKLDKTTSILEYGYINSIIMNTHFTEEIEDYHNLLNIRKDYGYIMIIEFQEEVILADLESRIRNSIKYKCKAVVGPLMGNRIIISVHEDESISNSEQKKNIIRLAEEIQRNLRNILNADIKIGIGNCYKIDNFNSSYQEAIKALRLTEKRRVLHIEDVVESFELKDSSTYIHLKNDEESIVNSIKEGNICEVERKMKNFFDKIYKCYGNNEKAIKNIIMELMVLIRMTAYREGIISKENNQATYMDDLKNLKEQHNLKNWCIAKTKKITEAIRLQKENNTSGLISEAKDYIKQNYNEELHLKDVAMAICISPQYLSKIFKDEVGVNFIDYLTTVRIEEAKKMLKEQNISIKEICFKIGYNDPNYFSRLFKKIVGVSPTEYI</sequence>
<protein>
    <recommendedName>
        <fullName evidence="1">Stage 0 sporulation protein A homolog</fullName>
    </recommendedName>
</protein>
<dbReference type="PANTHER" id="PTHR43280:SF2">
    <property type="entry name" value="HTH-TYPE TRANSCRIPTIONAL REGULATOR EXSA"/>
    <property type="match status" value="1"/>
</dbReference>
<dbReference type="PROSITE" id="PS01124">
    <property type="entry name" value="HTH_ARAC_FAMILY_2"/>
    <property type="match status" value="1"/>
</dbReference>
<dbReference type="InterPro" id="IPR018060">
    <property type="entry name" value="HTH_AraC"/>
</dbReference>